<proteinExistence type="inferred from homology"/>
<protein>
    <submittedName>
        <fullName evidence="6">Metallophosphoesterase</fullName>
    </submittedName>
</protein>
<dbReference type="PANTHER" id="PTHR42988">
    <property type="entry name" value="PHOSPHOHYDROLASE"/>
    <property type="match status" value="1"/>
</dbReference>
<dbReference type="InterPro" id="IPR050884">
    <property type="entry name" value="CNP_phosphodiesterase-III"/>
</dbReference>
<comment type="similarity">
    <text evidence="4">Belongs to the cyclic nucleotide phosphodiesterase class-III family.</text>
</comment>
<sequence length="247" mass="28389">MKVIHLTDIHLTLNREQKIFDVNPYENFDFVCEEICRIKNITEIELIVISGDITHNGDIDAYRYFLKKMEALMVPYIAILGNHDLKSNFNIAVTEEKNSFIIHSREYKNKSWNILSIDTVVEGEVFGFISKDNLAELERKMIKNNECNTAIFMHHHAIPVGTPIVDSYILNNSKELLDLCEKYKIKFIGSGHAHTPRIWHYNRMTTCVAPAVVSQWLPGIDTVKISRGFGFNVIDFSSDLSITSCIY</sequence>
<dbReference type="Gene3D" id="3.60.21.10">
    <property type="match status" value="1"/>
</dbReference>
<dbReference type="InterPro" id="IPR029052">
    <property type="entry name" value="Metallo-depent_PP-like"/>
</dbReference>
<dbReference type="GeneID" id="88857687"/>
<accession>A0ABY9XGV6</accession>
<name>A0ABY9XGV6_9GAMM</name>
<evidence type="ECO:0000256" key="3">
    <source>
        <dbReference type="ARBA" id="ARBA00023004"/>
    </source>
</evidence>
<keyword evidence="2" id="KW-0378">Hydrolase</keyword>
<feature type="domain" description="Calcineurin-like phosphoesterase" evidence="5">
    <location>
        <begin position="1"/>
        <end position="196"/>
    </location>
</feature>
<evidence type="ECO:0000256" key="1">
    <source>
        <dbReference type="ARBA" id="ARBA00022723"/>
    </source>
</evidence>
<dbReference type="RefSeq" id="WP_189760525.1">
    <property type="nucleotide sequence ID" value="NZ_CAWPOC010000251.1"/>
</dbReference>
<evidence type="ECO:0000313" key="7">
    <source>
        <dbReference type="Proteomes" id="UP001300348"/>
    </source>
</evidence>
<evidence type="ECO:0000256" key="4">
    <source>
        <dbReference type="ARBA" id="ARBA00025742"/>
    </source>
</evidence>
<evidence type="ECO:0000313" key="6">
    <source>
        <dbReference type="EMBL" id="WNH01833.1"/>
    </source>
</evidence>
<dbReference type="InterPro" id="IPR004843">
    <property type="entry name" value="Calcineurin-like_PHP"/>
</dbReference>
<dbReference type="PANTHER" id="PTHR42988:SF2">
    <property type="entry name" value="CYCLIC NUCLEOTIDE PHOSPHODIESTERASE CBUA0032-RELATED"/>
    <property type="match status" value="1"/>
</dbReference>
<dbReference type="Pfam" id="PF00149">
    <property type="entry name" value="Metallophos"/>
    <property type="match status" value="1"/>
</dbReference>
<dbReference type="Proteomes" id="UP001300348">
    <property type="component" value="Chromosome"/>
</dbReference>
<dbReference type="EMBL" id="CP133647">
    <property type="protein sequence ID" value="WNH01833.1"/>
    <property type="molecule type" value="Genomic_DNA"/>
</dbReference>
<reference evidence="6 7" key="1">
    <citation type="journal article" date="2023" name="Access Microbiol">
        <title>The genome of a steinernematid-associated Pseudomonas piscis bacterium encodes the biosynthesis of insect toxins.</title>
        <authorList>
            <person name="Awori R.M."/>
            <person name="Hendre P."/>
            <person name="Amugune N.O."/>
        </authorList>
    </citation>
    <scope>NUCLEOTIDE SEQUENCE [LARGE SCALE GENOMIC DNA]</scope>
    <source>
        <strain evidence="6 7">97</strain>
    </source>
</reference>
<gene>
    <name evidence="6" type="ORF">QL112_018985</name>
</gene>
<evidence type="ECO:0000259" key="5">
    <source>
        <dbReference type="Pfam" id="PF00149"/>
    </source>
</evidence>
<keyword evidence="3" id="KW-0408">Iron</keyword>
<dbReference type="SUPFAM" id="SSF56300">
    <property type="entry name" value="Metallo-dependent phosphatases"/>
    <property type="match status" value="1"/>
</dbReference>
<organism evidence="6 7">
    <name type="scientific">Xenorhabdus griffiniae</name>
    <dbReference type="NCBI Taxonomy" id="351672"/>
    <lineage>
        <taxon>Bacteria</taxon>
        <taxon>Pseudomonadati</taxon>
        <taxon>Pseudomonadota</taxon>
        <taxon>Gammaproteobacteria</taxon>
        <taxon>Enterobacterales</taxon>
        <taxon>Morganellaceae</taxon>
        <taxon>Xenorhabdus</taxon>
    </lineage>
</organism>
<keyword evidence="7" id="KW-1185">Reference proteome</keyword>
<evidence type="ECO:0000256" key="2">
    <source>
        <dbReference type="ARBA" id="ARBA00022801"/>
    </source>
</evidence>
<keyword evidence="1" id="KW-0479">Metal-binding</keyword>